<dbReference type="EMBL" id="KL142396">
    <property type="protein sequence ID" value="KDR70561.1"/>
    <property type="molecule type" value="Genomic_DNA"/>
</dbReference>
<keyword evidence="2" id="KW-1185">Reference proteome</keyword>
<dbReference type="AlphaFoldDB" id="A0A067SI41"/>
<organism evidence="1 2">
    <name type="scientific">Galerina marginata (strain CBS 339.88)</name>
    <dbReference type="NCBI Taxonomy" id="685588"/>
    <lineage>
        <taxon>Eukaryota</taxon>
        <taxon>Fungi</taxon>
        <taxon>Dikarya</taxon>
        <taxon>Basidiomycota</taxon>
        <taxon>Agaricomycotina</taxon>
        <taxon>Agaricomycetes</taxon>
        <taxon>Agaricomycetidae</taxon>
        <taxon>Agaricales</taxon>
        <taxon>Agaricineae</taxon>
        <taxon>Strophariaceae</taxon>
        <taxon>Galerina</taxon>
    </lineage>
</organism>
<evidence type="ECO:0000313" key="2">
    <source>
        <dbReference type="Proteomes" id="UP000027222"/>
    </source>
</evidence>
<dbReference type="STRING" id="685588.A0A067SI41"/>
<gene>
    <name evidence="1" type="ORF">GALMADRAFT_254651</name>
</gene>
<dbReference type="OrthoDB" id="3256444at2759"/>
<accession>A0A067SI41</accession>
<protein>
    <submittedName>
        <fullName evidence="1">Uncharacterized protein</fullName>
    </submittedName>
</protein>
<dbReference type="HOGENOM" id="CLU_2996632_0_0_1"/>
<evidence type="ECO:0000313" key="1">
    <source>
        <dbReference type="EMBL" id="KDR70561.1"/>
    </source>
</evidence>
<name>A0A067SI41_GALM3</name>
<dbReference type="Proteomes" id="UP000027222">
    <property type="component" value="Unassembled WGS sequence"/>
</dbReference>
<proteinExistence type="predicted"/>
<sequence length="57" mass="6496">MLSWGVWQARNQNAHFAVTGHWTEEVSPGVWEERGALLGFMQMNTAHDGVRLGQNMR</sequence>
<reference evidence="2" key="1">
    <citation type="journal article" date="2014" name="Proc. Natl. Acad. Sci. U.S.A.">
        <title>Extensive sampling of basidiomycete genomes demonstrates inadequacy of the white-rot/brown-rot paradigm for wood decay fungi.</title>
        <authorList>
            <person name="Riley R."/>
            <person name="Salamov A.A."/>
            <person name="Brown D.W."/>
            <person name="Nagy L.G."/>
            <person name="Floudas D."/>
            <person name="Held B.W."/>
            <person name="Levasseur A."/>
            <person name="Lombard V."/>
            <person name="Morin E."/>
            <person name="Otillar R."/>
            <person name="Lindquist E.A."/>
            <person name="Sun H."/>
            <person name="LaButti K.M."/>
            <person name="Schmutz J."/>
            <person name="Jabbour D."/>
            <person name="Luo H."/>
            <person name="Baker S.E."/>
            <person name="Pisabarro A.G."/>
            <person name="Walton J.D."/>
            <person name="Blanchette R.A."/>
            <person name="Henrissat B."/>
            <person name="Martin F."/>
            <person name="Cullen D."/>
            <person name="Hibbett D.S."/>
            <person name="Grigoriev I.V."/>
        </authorList>
    </citation>
    <scope>NUCLEOTIDE SEQUENCE [LARGE SCALE GENOMIC DNA]</scope>
    <source>
        <strain evidence="2">CBS 339.88</strain>
    </source>
</reference>